<sequence length="392" mass="43164">MKVAISGAGVAGPAFAHWMLRAGHDVTLIESAPRFRTGGYVIDFWGLGYRIAQKMGIEKEIREAGYQVRELRSVNGKGDITARLGVEPIRQVTQGRYTSVARGDLAAAIYRTVETDIETMYSDSITAIEGRTDCLAVTFENSAPRVFDMVVGADGLHSTVRKLVFGPDTSCEHYLGCQVAACVIDGYRPRDKLTYVTHNLPGRQIGRFSLNGDRTLVLFIFRSPTPEIPDSPELCKKLLRNQFGDGEWECATILDALDSVDDLYFDVVSQIRLERWTSGRVALIGDAAACVSLLAGEGTGLAMVEAYVLAGELARSKGNISEACVAYDHLLHGFLEEKQRGATRFISFFAARTNLGIWLRNQAMRAFNIGPIGRLVTSRALRDDIELPEYNL</sequence>
<evidence type="ECO:0000259" key="1">
    <source>
        <dbReference type="Pfam" id="PF01494"/>
    </source>
</evidence>
<dbReference type="InterPro" id="IPR002938">
    <property type="entry name" value="FAD-bd"/>
</dbReference>
<evidence type="ECO:0000313" key="3">
    <source>
        <dbReference type="Proteomes" id="UP000466681"/>
    </source>
</evidence>
<reference evidence="2 3" key="1">
    <citation type="journal article" date="2019" name="Emerg. Microbes Infect.">
        <title>Comprehensive subspecies identification of 175 nontuberculous mycobacteria species based on 7547 genomic profiles.</title>
        <authorList>
            <person name="Matsumoto Y."/>
            <person name="Kinjo T."/>
            <person name="Motooka D."/>
            <person name="Nabeya D."/>
            <person name="Jung N."/>
            <person name="Uechi K."/>
            <person name="Horii T."/>
            <person name="Iida T."/>
            <person name="Fujita J."/>
            <person name="Nakamura S."/>
        </authorList>
    </citation>
    <scope>NUCLEOTIDE SEQUENCE [LARGE SCALE GENOMIC DNA]</scope>
    <source>
        <strain evidence="2 3">JCM 6375</strain>
    </source>
</reference>
<dbReference type="PRINTS" id="PR00420">
    <property type="entry name" value="RNGMNOXGNASE"/>
</dbReference>
<dbReference type="Gene3D" id="3.50.50.60">
    <property type="entry name" value="FAD/NAD(P)-binding domain"/>
    <property type="match status" value="1"/>
</dbReference>
<dbReference type="RefSeq" id="WP_083150498.1">
    <property type="nucleotide sequence ID" value="NZ_AP022560.1"/>
</dbReference>
<dbReference type="Proteomes" id="UP000466681">
    <property type="component" value="Chromosome"/>
</dbReference>
<dbReference type="EMBL" id="AP022560">
    <property type="protein sequence ID" value="BBX04766.1"/>
    <property type="molecule type" value="Genomic_DNA"/>
</dbReference>
<dbReference type="AlphaFoldDB" id="A0AAD1HGT6"/>
<organism evidence="2 3">
    <name type="scientific">Mycolicibacterium moriokaense</name>
    <dbReference type="NCBI Taxonomy" id="39691"/>
    <lineage>
        <taxon>Bacteria</taxon>
        <taxon>Bacillati</taxon>
        <taxon>Actinomycetota</taxon>
        <taxon>Actinomycetes</taxon>
        <taxon>Mycobacteriales</taxon>
        <taxon>Mycobacteriaceae</taxon>
        <taxon>Mycolicibacterium</taxon>
    </lineage>
</organism>
<dbReference type="SUPFAM" id="SSF51905">
    <property type="entry name" value="FAD/NAD(P)-binding domain"/>
    <property type="match status" value="1"/>
</dbReference>
<gene>
    <name evidence="2" type="ORF">MMOR_57020</name>
</gene>
<dbReference type="KEGG" id="mmor:MMOR_57020"/>
<dbReference type="InterPro" id="IPR051704">
    <property type="entry name" value="FAD_aromatic-hydroxylase"/>
</dbReference>
<protein>
    <submittedName>
        <fullName evidence="2">Oxidoreductase</fullName>
    </submittedName>
</protein>
<proteinExistence type="predicted"/>
<keyword evidence="3" id="KW-1185">Reference proteome</keyword>
<dbReference type="GO" id="GO:0071949">
    <property type="term" value="F:FAD binding"/>
    <property type="evidence" value="ECO:0007669"/>
    <property type="project" value="InterPro"/>
</dbReference>
<dbReference type="Pfam" id="PF01494">
    <property type="entry name" value="FAD_binding_3"/>
    <property type="match status" value="1"/>
</dbReference>
<accession>A0AAD1HGT6</accession>
<dbReference type="InterPro" id="IPR036188">
    <property type="entry name" value="FAD/NAD-bd_sf"/>
</dbReference>
<dbReference type="NCBIfam" id="NF005761">
    <property type="entry name" value="PRK07588.1"/>
    <property type="match status" value="1"/>
</dbReference>
<dbReference type="PANTHER" id="PTHR46865">
    <property type="entry name" value="OXIDOREDUCTASE-RELATED"/>
    <property type="match status" value="1"/>
</dbReference>
<feature type="domain" description="FAD-binding" evidence="1">
    <location>
        <begin position="2"/>
        <end position="315"/>
    </location>
</feature>
<name>A0AAD1HGT6_9MYCO</name>
<evidence type="ECO:0000313" key="2">
    <source>
        <dbReference type="EMBL" id="BBX04766.1"/>
    </source>
</evidence>
<dbReference type="PANTHER" id="PTHR46865:SF8">
    <property type="entry name" value="POSSIBLE OXIDOREDUCTASE"/>
    <property type="match status" value="1"/>
</dbReference>
<dbReference type="Gene3D" id="3.30.9.10">
    <property type="entry name" value="D-Amino Acid Oxidase, subunit A, domain 2"/>
    <property type="match status" value="1"/>
</dbReference>